<dbReference type="Pfam" id="PF08514">
    <property type="entry name" value="STAG"/>
    <property type="match status" value="1"/>
</dbReference>
<feature type="compositionally biased region" description="Acidic residues" evidence="1">
    <location>
        <begin position="1116"/>
        <end position="1130"/>
    </location>
</feature>
<evidence type="ECO:0000259" key="2">
    <source>
        <dbReference type="PROSITE" id="PS51425"/>
    </source>
</evidence>
<dbReference type="Pfam" id="PF24571">
    <property type="entry name" value="HEAT_SCC3-SA"/>
    <property type="match status" value="1"/>
</dbReference>
<dbReference type="PANTHER" id="PTHR11199">
    <property type="entry name" value="STROMAL ANTIGEN"/>
    <property type="match status" value="1"/>
</dbReference>
<dbReference type="Pfam" id="PF21581">
    <property type="entry name" value="SCD"/>
    <property type="match status" value="1"/>
</dbReference>
<dbReference type="InterPro" id="IPR039662">
    <property type="entry name" value="Cohesin_Scc3/SA"/>
</dbReference>
<evidence type="ECO:0000256" key="1">
    <source>
        <dbReference type="SAM" id="MobiDB-lite"/>
    </source>
</evidence>
<organism evidence="3 4">
    <name type="scientific">Fusarium albosuccineum</name>
    <dbReference type="NCBI Taxonomy" id="1237068"/>
    <lineage>
        <taxon>Eukaryota</taxon>
        <taxon>Fungi</taxon>
        <taxon>Dikarya</taxon>
        <taxon>Ascomycota</taxon>
        <taxon>Pezizomycotina</taxon>
        <taxon>Sordariomycetes</taxon>
        <taxon>Hypocreomycetidae</taxon>
        <taxon>Hypocreales</taxon>
        <taxon>Nectriaceae</taxon>
        <taxon>Fusarium</taxon>
        <taxon>Fusarium decemcellulare species complex</taxon>
    </lineage>
</organism>
<dbReference type="InterPro" id="IPR013721">
    <property type="entry name" value="STAG"/>
</dbReference>
<proteinExistence type="predicted"/>
<dbReference type="GO" id="GO:0000785">
    <property type="term" value="C:chromatin"/>
    <property type="evidence" value="ECO:0007669"/>
    <property type="project" value="TreeGrafter"/>
</dbReference>
<reference evidence="3 4" key="1">
    <citation type="submission" date="2020-01" db="EMBL/GenBank/DDBJ databases">
        <title>Identification and distribution of gene clusters putatively required for synthesis of sphingolipid metabolism inhibitors in phylogenetically diverse species of the filamentous fungus Fusarium.</title>
        <authorList>
            <person name="Kim H.-S."/>
            <person name="Busman M."/>
            <person name="Brown D.W."/>
            <person name="Divon H."/>
            <person name="Uhlig S."/>
            <person name="Proctor R.H."/>
        </authorList>
    </citation>
    <scope>NUCLEOTIDE SEQUENCE [LARGE SCALE GENOMIC DNA]</scope>
    <source>
        <strain evidence="3 4">NRRL 20459</strain>
    </source>
</reference>
<dbReference type="GO" id="GO:0005634">
    <property type="term" value="C:nucleus"/>
    <property type="evidence" value="ECO:0007669"/>
    <property type="project" value="TreeGrafter"/>
</dbReference>
<dbReference type="Proteomes" id="UP000554235">
    <property type="component" value="Unassembled WGS sequence"/>
</dbReference>
<dbReference type="GO" id="GO:0008278">
    <property type="term" value="C:cohesin complex"/>
    <property type="evidence" value="ECO:0007669"/>
    <property type="project" value="TreeGrafter"/>
</dbReference>
<feature type="compositionally biased region" description="Acidic residues" evidence="1">
    <location>
        <begin position="47"/>
        <end position="76"/>
    </location>
</feature>
<dbReference type="InterPro" id="IPR011989">
    <property type="entry name" value="ARM-like"/>
</dbReference>
<evidence type="ECO:0000313" key="4">
    <source>
        <dbReference type="Proteomes" id="UP000554235"/>
    </source>
</evidence>
<feature type="region of interest" description="Disordered" evidence="1">
    <location>
        <begin position="1"/>
        <end position="129"/>
    </location>
</feature>
<dbReference type="PANTHER" id="PTHR11199:SF0">
    <property type="entry name" value="LD34181P-RELATED"/>
    <property type="match status" value="1"/>
</dbReference>
<gene>
    <name evidence="3" type="ORF">FALBO_8737</name>
</gene>
<dbReference type="Gene3D" id="1.25.10.10">
    <property type="entry name" value="Leucine-rich Repeat Variant"/>
    <property type="match status" value="1"/>
</dbReference>
<feature type="region of interest" description="Disordered" evidence="1">
    <location>
        <begin position="1091"/>
        <end position="1172"/>
    </location>
</feature>
<evidence type="ECO:0000313" key="3">
    <source>
        <dbReference type="EMBL" id="KAF4464425.1"/>
    </source>
</evidence>
<dbReference type="InterPro" id="IPR020839">
    <property type="entry name" value="SCD"/>
</dbReference>
<dbReference type="InterPro" id="IPR016024">
    <property type="entry name" value="ARM-type_fold"/>
</dbReference>
<dbReference type="GO" id="GO:0007062">
    <property type="term" value="P:sister chromatid cohesion"/>
    <property type="evidence" value="ECO:0007669"/>
    <property type="project" value="UniProtKB-ARBA"/>
</dbReference>
<dbReference type="InterPro" id="IPR056396">
    <property type="entry name" value="HEAT_SCC3-SA"/>
</dbReference>
<dbReference type="AlphaFoldDB" id="A0A8H4L7D9"/>
<dbReference type="EMBL" id="JAADYS010001191">
    <property type="protein sequence ID" value="KAF4464425.1"/>
    <property type="molecule type" value="Genomic_DNA"/>
</dbReference>
<feature type="region of interest" description="Disordered" evidence="1">
    <location>
        <begin position="985"/>
        <end position="1020"/>
    </location>
</feature>
<dbReference type="SUPFAM" id="SSF48371">
    <property type="entry name" value="ARM repeat"/>
    <property type="match status" value="1"/>
</dbReference>
<feature type="domain" description="SCD" evidence="2">
    <location>
        <begin position="352"/>
        <end position="435"/>
    </location>
</feature>
<sequence length="1172" mass="131144">MDNNASPTPDPDATTRRRSGRVVRAPAKFTPEPATQPSNTKRKRDDQDDEDEEDVENEAPDSDEEMSDEPDNESDEDHPAPRSRKKSSQTRRAKKPSSKKPKINGTQPSRPARTTHAAKSLPSRPKKTVRIEDAAERGTGLFAELFGSGDSTESVASEWLSKYRDDEAAALTDLVNCILQCAGCDQEVTEDDIRDPENIPNRLIDLQSVYQEQQITDYPLISKAKITRSFRDVLVNFFRDLIDATHESEVMYKDETLIDNLHAWLASMSSSSLRPFRHTATTISLSVQSGLVDIADKLDGRISTQGSKLQSLKRAKNKDKAKIAEGQRLLDQANKDRKLCSEAIQSFFDTVFVHRYRDVDPKIRTECVEALGYWILELPTVFLEPGYLRYLGWMLSDTNAPTRQEVLKQLTKVFKRDASQLGHFIDRFRPRLVEMACKDSEIFVRVSAIAAIDVLRAKGMLEADEIDAIGKLIFDNELRIRKAVVGFFVACVEEALKDKVEDLGGSEVMEEIPKGEKDDPVEEPRADWASLKCLAETLAIYDGQIEEEHQGGQSLGLDVAVDLLEATVPDTRISLASQVLYEKVDPIKNWTVLAGYLLFDHTISTKSRSRGSDGEVAFKKAVAPTSAEESILLDALSSAVKSSLAQANEHDKAKKRLHQTDGMDPEAIALELVDLIPRLLSKFGAEPDTAAIVLRLAHFLNLDVFQQLRQDTSKYEKLLDEVSTQFNRHDDKRVLSEAATALLHSRQYDELEELTDSKLSNLWENATTALRNFDKTCEISSRGNLTEAPLKELSTVLLKISKLASISDCIDILEAEDSSGESSASSVVQILSNIVHRGKYEPLDEEIDDLEDEVVSFAIKSCQFYFMWKTRAFSKLLSSGASIADAELDRLSALRQAFRRHLIETLSSRAAIDQLRLFATGSLCDLHLVFATLKPTIEHFRPSSSSGSDASGGEKYKTLIQEIEPGLVPELVSIFDGAERQYAKKSKRDKTLNEPAEDEDPMADDEELEDEDEDESLSDEERFAAELKAEKALCELTAKYVLAITARLVDIRGSHAGKLRRRLLRNQSKLGHNFKEVVAYLDEEKLAERTRKKAASVQPPAATAKPQKQQLSEAIVVDEDEDDIFDDTPPPEEGSREDLRRKGLLEEDPIDDDDENEEERPTHESDDEVLGD</sequence>
<keyword evidence="4" id="KW-1185">Reference proteome</keyword>
<dbReference type="PROSITE" id="PS51425">
    <property type="entry name" value="SCD"/>
    <property type="match status" value="1"/>
</dbReference>
<accession>A0A8H4L7D9</accession>
<dbReference type="OrthoDB" id="498590at2759"/>
<protein>
    <submittedName>
        <fullName evidence="3">Cohesin complex subunit sa-1 2</fullName>
    </submittedName>
</protein>
<feature type="compositionally biased region" description="Acidic residues" evidence="1">
    <location>
        <begin position="1146"/>
        <end position="1158"/>
    </location>
</feature>
<name>A0A8H4L7D9_9HYPO</name>
<feature type="compositionally biased region" description="Basic and acidic residues" evidence="1">
    <location>
        <begin position="1133"/>
        <end position="1145"/>
    </location>
</feature>
<feature type="compositionally biased region" description="Acidic residues" evidence="1">
    <location>
        <begin position="995"/>
        <end position="1018"/>
    </location>
</feature>
<feature type="compositionally biased region" description="Basic residues" evidence="1">
    <location>
        <begin position="81"/>
        <end position="102"/>
    </location>
</feature>
<dbReference type="GO" id="GO:0003682">
    <property type="term" value="F:chromatin binding"/>
    <property type="evidence" value="ECO:0007669"/>
    <property type="project" value="TreeGrafter"/>
</dbReference>
<comment type="caution">
    <text evidence="3">The sequence shown here is derived from an EMBL/GenBank/DDBJ whole genome shotgun (WGS) entry which is preliminary data.</text>
</comment>